<dbReference type="EMBL" id="LR024302">
    <property type="protein sequence ID" value="SVE93921.1"/>
    <property type="molecule type" value="mRNA"/>
</dbReference>
<accession>A0A4Y7NL00</accession>
<dbReference type="PANTHER" id="PTHR15892:SF2">
    <property type="entry name" value="LARGE RIBOSOMAL SUBUNIT PROTEIN UL30M"/>
    <property type="match status" value="1"/>
</dbReference>
<sequence length="199" mass="22734">MSMHLRLVSARLNSTVNRVNDVVKSGSIGSRDPKLRNNQIRVNEDGSQVFHGFTYHPRYPGQQDPPYNPSKVLMVQRIRCLKKKPYWDKDTMKAFGFDTKRSHIAIIPNTPTNCTLLWKVKHLVRVTPITLPEKLPEDGDLSGARLLENGQLTFISKLKSDAKAIEDDSSLTKRPSVGNDILDGETLKKYLRLQWIKPW</sequence>
<dbReference type="AlphaFoldDB" id="A0A4Y7NL00"/>
<feature type="domain" description="Large ribosomal subunit protein uL30-like ferredoxin-like fold" evidence="9">
    <location>
        <begin position="74"/>
        <end position="124"/>
    </location>
</feature>
<evidence type="ECO:0000256" key="6">
    <source>
        <dbReference type="ARBA" id="ARBA00023274"/>
    </source>
</evidence>
<reference evidence="10" key="1">
    <citation type="submission" date="2018-08" db="EMBL/GenBank/DDBJ databases">
        <authorList>
            <person name="Cornetti L."/>
        </authorList>
    </citation>
    <scope>NUCLEOTIDE SEQUENCE</scope>
    <source>
        <strain evidence="10">BE-ASS</strain>
    </source>
</reference>
<dbReference type="Gene3D" id="3.30.1390.20">
    <property type="entry name" value="Ribosomal protein L30, ferredoxin-like fold domain"/>
    <property type="match status" value="1"/>
</dbReference>
<dbReference type="GO" id="GO:0006412">
    <property type="term" value="P:translation"/>
    <property type="evidence" value="ECO:0007669"/>
    <property type="project" value="InterPro"/>
</dbReference>
<dbReference type="InterPro" id="IPR036919">
    <property type="entry name" value="Ribo_uL30_ferredoxin-like_sf"/>
</dbReference>
<evidence type="ECO:0000256" key="7">
    <source>
        <dbReference type="ARBA" id="ARBA00035281"/>
    </source>
</evidence>
<dbReference type="GO" id="GO:0005743">
    <property type="term" value="C:mitochondrial inner membrane"/>
    <property type="evidence" value="ECO:0007669"/>
    <property type="project" value="UniProtKB-ARBA"/>
</dbReference>
<name>A0A4Y7NL00_9CRUS</name>
<proteinExistence type="evidence at transcript level"/>
<keyword evidence="6" id="KW-0687">Ribonucleoprotein</keyword>
<protein>
    <recommendedName>
        <fullName evidence="7">Large ribosomal subunit protein uL30m</fullName>
    </recommendedName>
    <alternativeName>
        <fullName evidence="8">39S ribosomal protein L30, mitochondrial</fullName>
    </alternativeName>
</protein>
<dbReference type="GO" id="GO:0015934">
    <property type="term" value="C:large ribosomal subunit"/>
    <property type="evidence" value="ECO:0007669"/>
    <property type="project" value="InterPro"/>
</dbReference>
<dbReference type="PANTHER" id="PTHR15892">
    <property type="entry name" value="MITOCHONDRIAL RIBOSOMAL PROTEIN L30"/>
    <property type="match status" value="1"/>
</dbReference>
<dbReference type="GO" id="GO:0003735">
    <property type="term" value="F:structural constituent of ribosome"/>
    <property type="evidence" value="ECO:0007669"/>
    <property type="project" value="InterPro"/>
</dbReference>
<evidence type="ECO:0000256" key="2">
    <source>
        <dbReference type="ARBA" id="ARBA00007594"/>
    </source>
</evidence>
<evidence type="ECO:0000256" key="3">
    <source>
        <dbReference type="ARBA" id="ARBA00022946"/>
    </source>
</evidence>
<comment type="similarity">
    <text evidence="2">Belongs to the universal ribosomal protein uL30 family.</text>
</comment>
<keyword evidence="4" id="KW-0689">Ribosomal protein</keyword>
<evidence type="ECO:0000256" key="1">
    <source>
        <dbReference type="ARBA" id="ARBA00004173"/>
    </source>
</evidence>
<evidence type="ECO:0000256" key="8">
    <source>
        <dbReference type="ARBA" id="ARBA00035356"/>
    </source>
</evidence>
<evidence type="ECO:0000313" key="10">
    <source>
        <dbReference type="EMBL" id="SVE93921.1"/>
    </source>
</evidence>
<dbReference type="InterPro" id="IPR016082">
    <property type="entry name" value="Ribosomal_uL30_ferredoxin-like"/>
</dbReference>
<dbReference type="InterPro" id="IPR005996">
    <property type="entry name" value="Ribosomal_uL30_bac-type"/>
</dbReference>
<evidence type="ECO:0000256" key="5">
    <source>
        <dbReference type="ARBA" id="ARBA00023128"/>
    </source>
</evidence>
<evidence type="ECO:0000259" key="9">
    <source>
        <dbReference type="Pfam" id="PF00327"/>
    </source>
</evidence>
<evidence type="ECO:0000256" key="4">
    <source>
        <dbReference type="ARBA" id="ARBA00022980"/>
    </source>
</evidence>
<dbReference type="FunFam" id="3.30.1390.20:FF:000005">
    <property type="entry name" value="39S ribosomal protein L30, mitochondrial"/>
    <property type="match status" value="1"/>
</dbReference>
<comment type="subcellular location">
    <subcellularLocation>
        <location evidence="1">Mitochondrion</location>
    </subcellularLocation>
</comment>
<gene>
    <name evidence="10" type="primary">EOG090X0EYV</name>
</gene>
<dbReference type="SUPFAM" id="SSF55129">
    <property type="entry name" value="Ribosomal protein L30p/L7e"/>
    <property type="match status" value="1"/>
</dbReference>
<keyword evidence="3" id="KW-0809">Transit peptide</keyword>
<keyword evidence="5" id="KW-0496">Mitochondrion</keyword>
<dbReference type="Pfam" id="PF00327">
    <property type="entry name" value="Ribosomal_L30"/>
    <property type="match status" value="1"/>
</dbReference>
<organism evidence="10">
    <name type="scientific">Scapholeberis mucronata</name>
    <dbReference type="NCBI Taxonomy" id="202097"/>
    <lineage>
        <taxon>Eukaryota</taxon>
        <taxon>Metazoa</taxon>
        <taxon>Ecdysozoa</taxon>
        <taxon>Arthropoda</taxon>
        <taxon>Crustacea</taxon>
        <taxon>Branchiopoda</taxon>
        <taxon>Diplostraca</taxon>
        <taxon>Cladocera</taxon>
        <taxon>Anomopoda</taxon>
        <taxon>Daphniidae</taxon>
        <taxon>Scapholeberis</taxon>
    </lineage>
</organism>